<dbReference type="GO" id="GO:0045893">
    <property type="term" value="P:positive regulation of DNA-templated transcription"/>
    <property type="evidence" value="ECO:0000318"/>
    <property type="project" value="GO_Central"/>
</dbReference>
<accession>W5NA38</accession>
<evidence type="ECO:0000313" key="4">
    <source>
        <dbReference type="Proteomes" id="UP000018468"/>
    </source>
</evidence>
<feature type="compositionally biased region" description="Low complexity" evidence="1">
    <location>
        <begin position="466"/>
        <end position="482"/>
    </location>
</feature>
<feature type="compositionally biased region" description="Low complexity" evidence="1">
    <location>
        <begin position="305"/>
        <end position="332"/>
    </location>
</feature>
<feature type="region of interest" description="Disordered" evidence="1">
    <location>
        <begin position="393"/>
        <end position="414"/>
    </location>
</feature>
<dbReference type="GeneTree" id="ENSGT00940000159112"/>
<reference evidence="3" key="3">
    <citation type="submission" date="2025-09" db="UniProtKB">
        <authorList>
            <consortium name="Ensembl"/>
        </authorList>
    </citation>
    <scope>IDENTIFICATION</scope>
</reference>
<dbReference type="Pfam" id="PF15249">
    <property type="entry name" value="GLTSCR1"/>
    <property type="match status" value="1"/>
</dbReference>
<evidence type="ECO:0000259" key="2">
    <source>
        <dbReference type="Pfam" id="PF15249"/>
    </source>
</evidence>
<feature type="compositionally biased region" description="Low complexity" evidence="1">
    <location>
        <begin position="1331"/>
        <end position="1342"/>
    </location>
</feature>
<feature type="region of interest" description="Disordered" evidence="1">
    <location>
        <begin position="305"/>
        <end position="352"/>
    </location>
</feature>
<feature type="compositionally biased region" description="Basic residues" evidence="1">
    <location>
        <begin position="1223"/>
        <end position="1235"/>
    </location>
</feature>
<feature type="compositionally biased region" description="Low complexity" evidence="1">
    <location>
        <begin position="1072"/>
        <end position="1089"/>
    </location>
</feature>
<dbReference type="OMA" id="FERVSCQ"/>
<protein>
    <submittedName>
        <fullName evidence="3">BRD4 interacting chromatin remodeling complex associated protein</fullName>
    </submittedName>
</protein>
<feature type="region of interest" description="Disordered" evidence="1">
    <location>
        <begin position="429"/>
        <end position="590"/>
    </location>
</feature>
<feature type="region of interest" description="Disordered" evidence="1">
    <location>
        <begin position="911"/>
        <end position="1014"/>
    </location>
</feature>
<evidence type="ECO:0000256" key="1">
    <source>
        <dbReference type="SAM" id="MobiDB-lite"/>
    </source>
</evidence>
<dbReference type="PANTHER" id="PTHR15572:SF1">
    <property type="entry name" value="BRD4-INTERACTING CHROMATIN-REMODELING COMPLEX-ASSOCIATED PROTEIN"/>
    <property type="match status" value="1"/>
</dbReference>
<feature type="compositionally biased region" description="Basic and acidic residues" evidence="1">
    <location>
        <begin position="1236"/>
        <end position="1248"/>
    </location>
</feature>
<dbReference type="EMBL" id="AHAT01029516">
    <property type="status" value="NOT_ANNOTATED_CDS"/>
    <property type="molecule type" value="Genomic_DNA"/>
</dbReference>
<dbReference type="Proteomes" id="UP000018468">
    <property type="component" value="Linkage group LG2"/>
</dbReference>
<keyword evidence="4" id="KW-1185">Reference proteome</keyword>
<feature type="compositionally biased region" description="Gly residues" evidence="1">
    <location>
        <begin position="1254"/>
        <end position="1264"/>
    </location>
</feature>
<feature type="compositionally biased region" description="Low complexity" evidence="1">
    <location>
        <begin position="492"/>
        <end position="504"/>
    </location>
</feature>
<feature type="compositionally biased region" description="Polar residues" evidence="1">
    <location>
        <begin position="1318"/>
        <end position="1330"/>
    </location>
</feature>
<dbReference type="Bgee" id="ENSLOCG00000014205">
    <property type="expression patterns" value="Expressed in camera-type eye and 10 other cell types or tissues"/>
</dbReference>
<sequence length="1416" mass="146518">GGVIQPRLYQISPKPQYGAGTAAHSLQNDAGKALGLQQGQVPVSAPQNVAFMTGKPGANVVLSAAQQGAQFSPAFIKQQGPHAAGKPVSLHLLNQGGSIVIPSQTVLQGQNHQFLLPGQLSQLQAGGQILTQHPGGHIITSQGPGGQLIANQILATNQNLNLGPVLTSQGPSGTAHILSGPIQLQPGQMGHHTLFQMPVSLAQPQAQAHHPAGHAQTVIQGMIPNSLTMLSQVDSVGAAISLQPTPQQQAGGIPSNSAGGVAVAAQCQQGETVAVLGGGAEQAAHPSVPPPPSILTVQTAPSIPVSISSSSSSSSPSPATASSSISSSAPPSSALPPSAPQHSPGKLILAPQGPSMILSHEPLHMFLHHQDQQHQSESTQPPSVCVPASVIISSTEGPAPSGRDSLGQSSAPSLGPAHKAAVVYQIPSTGHQQQPKILGSSPSHSLQPHGTPTSLSDSPQPPLQPSPLVLGQQMQSPHQSRPPSQPQPQSRPPSRSCTPSSLPPLFIIHNQIGGSPQHTPQQHPVQLPQQQSQTQPRPPSFQQDVATLATSSSSSSSIAPSSSPKPPAPPAPTLQFQFTAPPPGSTGKQQLGLQSLTVEQQHSLQLVGAQLQTLSAIAQPSTHQKQLLDKLQQFQHSIILQPNQQAPPPSLSSNQFSPQQEPPPAQAVTSSPGNSAPAQLASLLQQTSVLVKTPPSSELDTPTIVHQCISALLLYCCAAATVRLTKSCSSSCQCGTAVVHLEVLSDTLVFLPSQPASLKRPFSLQPSKEARMLEQLRKQQGSVLHPDYQSPFRSFEDALYRLLPYHLYQGTDSSNHDYQRVDEEFENVSSQLLKRTQAMLNKYRLLLFEESKRLGPSAEMVMIDRMFIQEEKTALNQDRILAKERPDEYVANSQSLQSMVASAQRSLSADSGTARASGVGVPAGGGGGATAAQAPPLFTPTKLVIKQGGGGASVSWATGSGPPPTAPGSTGGQSSSQPPSLPPPSRHPSAGLGDDDDDALPSRSKPPIKTYEARRRIGLKLKIKQEAGLSKVVHNTALDPVHTQQPQPAEPPPRLSVSTATTVIRTPPPSACSPAPTAATSVATTAAGPAHHHLATASAPVASPPFSSSSFSSSSSSSSSAQMNGTLEHQEGDRTRRHPLAAGATPPPPPPTSSQTTSCRLPLRKTYRENVSPPSRPGVVGGGCSRGANPQQLPPHSRGGRPGSPGLIQELAEVEEVLYRGVTKNRHHRQTHSRHRAEQGGRAPERARGARSKSGGGEAAGGSAGADRHSSPLSLPPPAASCPWDSALPAKRRKSDSPEVDNASFSSGSPPPDDSLTEHLQSAIDSILNLQQGAGAAGAASGNSGGSVGRGQGARGPNSSLLSQPHPLPRPPLSSSSSSSSSPLLPQCPQIGGAGGGEFSSSRGQNGNLVSRTYSR</sequence>
<reference evidence="3" key="2">
    <citation type="submission" date="2025-08" db="UniProtKB">
        <authorList>
            <consortium name="Ensembl"/>
        </authorList>
    </citation>
    <scope>IDENTIFICATION</scope>
</reference>
<name>W5NA38_LEPOC</name>
<dbReference type="InterPro" id="IPR015671">
    <property type="entry name" value="GSCR1_dom"/>
</dbReference>
<dbReference type="InParanoid" id="W5NA38"/>
<dbReference type="PANTHER" id="PTHR15572">
    <property type="entry name" value="GLIOMA TUMOR SUPPRESSOR CANDIDATE REGION GENE 1"/>
    <property type="match status" value="1"/>
</dbReference>
<feature type="compositionally biased region" description="Low complexity" evidence="1">
    <location>
        <begin position="551"/>
        <end position="562"/>
    </location>
</feature>
<feature type="compositionally biased region" description="Polar residues" evidence="1">
    <location>
        <begin position="667"/>
        <end position="677"/>
    </location>
</feature>
<dbReference type="EMBL" id="AHAT01029517">
    <property type="status" value="NOT_ANNOTATED_CDS"/>
    <property type="molecule type" value="Genomic_DNA"/>
</dbReference>
<dbReference type="Ensembl" id="ENSLOCT00000017528.1">
    <property type="protein sequence ID" value="ENSLOCP00000017497.1"/>
    <property type="gene ID" value="ENSLOCG00000014205.1"/>
</dbReference>
<feature type="compositionally biased region" description="Polar residues" evidence="1">
    <location>
        <begin position="1399"/>
        <end position="1416"/>
    </location>
</feature>
<dbReference type="STRING" id="7918.ENSLOCP00000017497"/>
<dbReference type="EMBL" id="AHAT01029519">
    <property type="status" value="NOT_ANNOTATED_CDS"/>
    <property type="molecule type" value="Genomic_DNA"/>
</dbReference>
<feature type="compositionally biased region" description="Low complexity" evidence="1">
    <location>
        <begin position="1097"/>
        <end position="1121"/>
    </location>
</feature>
<dbReference type="InterPro" id="IPR052438">
    <property type="entry name" value="Chromatin_remod/trans_coact"/>
</dbReference>
<dbReference type="EMBL" id="AHAT01029520">
    <property type="status" value="NOT_ANNOTATED_CDS"/>
    <property type="molecule type" value="Genomic_DNA"/>
</dbReference>
<feature type="region of interest" description="Disordered" evidence="1">
    <location>
        <begin position="642"/>
        <end position="677"/>
    </location>
</feature>
<feature type="compositionally biased region" description="Polar residues" evidence="1">
    <location>
        <begin position="429"/>
        <end position="451"/>
    </location>
</feature>
<feature type="compositionally biased region" description="Gly residues" evidence="1">
    <location>
        <begin position="1343"/>
        <end position="1354"/>
    </location>
</feature>
<feature type="compositionally biased region" description="Low complexity" evidence="1">
    <location>
        <begin position="1373"/>
        <end position="1385"/>
    </location>
</feature>
<feature type="domain" description="GLTSCR protein conserved" evidence="2">
    <location>
        <begin position="780"/>
        <end position="879"/>
    </location>
</feature>
<feature type="region of interest" description="Disordered" evidence="1">
    <location>
        <begin position="1034"/>
        <end position="1416"/>
    </location>
</feature>
<reference evidence="4" key="1">
    <citation type="submission" date="2011-12" db="EMBL/GenBank/DDBJ databases">
        <title>The Draft Genome of Lepisosteus oculatus.</title>
        <authorList>
            <consortium name="The Broad Institute Genome Assembly &amp; Analysis Group"/>
            <consortium name="Computational R&amp;D Group"/>
            <consortium name="and Sequencing Platform"/>
            <person name="Di Palma F."/>
            <person name="Alfoldi J."/>
            <person name="Johnson J."/>
            <person name="Berlin A."/>
            <person name="Gnerre S."/>
            <person name="Jaffe D."/>
            <person name="MacCallum I."/>
            <person name="Young S."/>
            <person name="Walker B.J."/>
            <person name="Lander E.S."/>
            <person name="Lindblad-Toh K."/>
        </authorList>
    </citation>
    <scope>NUCLEOTIDE SEQUENCE [LARGE SCALE GENOMIC DNA]</scope>
</reference>
<organism evidence="3 4">
    <name type="scientific">Lepisosteus oculatus</name>
    <name type="common">Spotted gar</name>
    <dbReference type="NCBI Taxonomy" id="7918"/>
    <lineage>
        <taxon>Eukaryota</taxon>
        <taxon>Metazoa</taxon>
        <taxon>Chordata</taxon>
        <taxon>Craniata</taxon>
        <taxon>Vertebrata</taxon>
        <taxon>Euteleostomi</taxon>
        <taxon>Actinopterygii</taxon>
        <taxon>Neopterygii</taxon>
        <taxon>Holostei</taxon>
        <taxon>Semionotiformes</taxon>
        <taxon>Lepisosteidae</taxon>
        <taxon>Lepisosteus</taxon>
    </lineage>
</organism>
<dbReference type="eggNOG" id="ENOG502QU2K">
    <property type="taxonomic scope" value="Eukaryota"/>
</dbReference>
<dbReference type="GO" id="GO:0016514">
    <property type="term" value="C:SWI/SNF complex"/>
    <property type="evidence" value="ECO:0000318"/>
    <property type="project" value="GO_Central"/>
</dbReference>
<proteinExistence type="predicted"/>
<evidence type="ECO:0000313" key="3">
    <source>
        <dbReference type="Ensembl" id="ENSLOCP00000017497.1"/>
    </source>
</evidence>
<feature type="compositionally biased region" description="Pro residues" evidence="1">
    <location>
        <begin position="563"/>
        <end position="572"/>
    </location>
</feature>
<dbReference type="HOGENOM" id="CLU_002283_0_1_1"/>
<feature type="compositionally biased region" description="Low complexity" evidence="1">
    <location>
        <begin position="516"/>
        <end position="543"/>
    </location>
</feature>
<feature type="compositionally biased region" description="Low complexity" evidence="1">
    <location>
        <begin position="1355"/>
        <end position="1365"/>
    </location>
</feature>
<dbReference type="EMBL" id="AHAT01029518">
    <property type="status" value="NOT_ANNOTATED_CDS"/>
    <property type="molecule type" value="Genomic_DNA"/>
</dbReference>